<name>A0A5C2SIV2_9APHY</name>
<dbReference type="Proteomes" id="UP000313359">
    <property type="component" value="Unassembled WGS sequence"/>
</dbReference>
<organism evidence="2 3">
    <name type="scientific">Lentinus tigrinus ALCF2SS1-6</name>
    <dbReference type="NCBI Taxonomy" id="1328759"/>
    <lineage>
        <taxon>Eukaryota</taxon>
        <taxon>Fungi</taxon>
        <taxon>Dikarya</taxon>
        <taxon>Basidiomycota</taxon>
        <taxon>Agaricomycotina</taxon>
        <taxon>Agaricomycetes</taxon>
        <taxon>Polyporales</taxon>
        <taxon>Polyporaceae</taxon>
        <taxon>Lentinus</taxon>
    </lineage>
</organism>
<evidence type="ECO:0000313" key="2">
    <source>
        <dbReference type="EMBL" id="RPD63581.1"/>
    </source>
</evidence>
<evidence type="ECO:0000256" key="1">
    <source>
        <dbReference type="SAM" id="MobiDB-lite"/>
    </source>
</evidence>
<proteinExistence type="predicted"/>
<reference evidence="2" key="1">
    <citation type="journal article" date="2018" name="Genome Biol. Evol.">
        <title>Genomics and development of Lentinus tigrinus, a white-rot wood-decaying mushroom with dimorphic fruiting bodies.</title>
        <authorList>
            <person name="Wu B."/>
            <person name="Xu Z."/>
            <person name="Knudson A."/>
            <person name="Carlson A."/>
            <person name="Chen N."/>
            <person name="Kovaka S."/>
            <person name="LaButti K."/>
            <person name="Lipzen A."/>
            <person name="Pennachio C."/>
            <person name="Riley R."/>
            <person name="Schakwitz W."/>
            <person name="Umezawa K."/>
            <person name="Ohm R.A."/>
            <person name="Grigoriev I.V."/>
            <person name="Nagy L.G."/>
            <person name="Gibbons J."/>
            <person name="Hibbett D."/>
        </authorList>
    </citation>
    <scope>NUCLEOTIDE SEQUENCE [LARGE SCALE GENOMIC DNA]</scope>
    <source>
        <strain evidence="2">ALCF2SS1-6</strain>
    </source>
</reference>
<gene>
    <name evidence="2" type="ORF">L227DRAFT_394724</name>
</gene>
<sequence>MVSAIIVARVHDVSASSPPLCTRLSPITQRTRRKRTSSLLPSKAPVGAGSSTTPDTKLNDATIPKQGPTSPSSAWIYASTPSAFSIIPSRPM</sequence>
<feature type="region of interest" description="Disordered" evidence="1">
    <location>
        <begin position="23"/>
        <end position="76"/>
    </location>
</feature>
<keyword evidence="3" id="KW-1185">Reference proteome</keyword>
<evidence type="ECO:0000313" key="3">
    <source>
        <dbReference type="Proteomes" id="UP000313359"/>
    </source>
</evidence>
<feature type="compositionally biased region" description="Polar residues" evidence="1">
    <location>
        <begin position="67"/>
        <end position="76"/>
    </location>
</feature>
<dbReference type="AlphaFoldDB" id="A0A5C2SIV2"/>
<protein>
    <submittedName>
        <fullName evidence="2">Uncharacterized protein</fullName>
    </submittedName>
</protein>
<accession>A0A5C2SIV2</accession>
<dbReference type="EMBL" id="ML122256">
    <property type="protein sequence ID" value="RPD63581.1"/>
    <property type="molecule type" value="Genomic_DNA"/>
</dbReference>